<comment type="caution">
    <text evidence="2">The sequence shown here is derived from an EMBL/GenBank/DDBJ whole genome shotgun (WGS) entry which is preliminary data.</text>
</comment>
<organism evidence="2 3">
    <name type="scientific">Propionibacterium acidifaciens F0233</name>
    <dbReference type="NCBI Taxonomy" id="553198"/>
    <lineage>
        <taxon>Bacteria</taxon>
        <taxon>Bacillati</taxon>
        <taxon>Actinomycetota</taxon>
        <taxon>Actinomycetes</taxon>
        <taxon>Propionibacteriales</taxon>
        <taxon>Propionibacteriaceae</taxon>
        <taxon>Propionibacterium</taxon>
    </lineage>
</organism>
<evidence type="ECO:0008006" key="4">
    <source>
        <dbReference type="Google" id="ProtNLM"/>
    </source>
</evidence>
<feature type="compositionally biased region" description="Basic and acidic residues" evidence="1">
    <location>
        <begin position="110"/>
        <end position="130"/>
    </location>
</feature>
<feature type="region of interest" description="Disordered" evidence="1">
    <location>
        <begin position="18"/>
        <end position="40"/>
    </location>
</feature>
<dbReference type="RefSeq" id="WP_021796345.1">
    <property type="nucleotide sequence ID" value="NZ_ACVN02000031.1"/>
</dbReference>
<evidence type="ECO:0000256" key="1">
    <source>
        <dbReference type="SAM" id="MobiDB-lite"/>
    </source>
</evidence>
<reference evidence="2" key="1">
    <citation type="submission" date="2013-08" db="EMBL/GenBank/DDBJ databases">
        <authorList>
            <person name="Durkin A.S."/>
            <person name="Haft D.R."/>
            <person name="McCorrison J."/>
            <person name="Torralba M."/>
            <person name="Gillis M."/>
            <person name="Haft D.H."/>
            <person name="Methe B."/>
            <person name="Sutton G."/>
            <person name="Nelson K.E."/>
        </authorList>
    </citation>
    <scope>NUCLEOTIDE SEQUENCE [LARGE SCALE GENOMIC DNA]</scope>
    <source>
        <strain evidence="2">F0233</strain>
    </source>
</reference>
<gene>
    <name evidence="2" type="ORF">HMPREF0682_2357</name>
</gene>
<evidence type="ECO:0000313" key="3">
    <source>
        <dbReference type="Proteomes" id="UP000017052"/>
    </source>
</evidence>
<keyword evidence="3" id="KW-1185">Reference proteome</keyword>
<feature type="region of interest" description="Disordered" evidence="1">
    <location>
        <begin position="91"/>
        <end position="130"/>
    </location>
</feature>
<dbReference type="EMBL" id="ACVN02000031">
    <property type="protein sequence ID" value="ERK62280.1"/>
    <property type="molecule type" value="Genomic_DNA"/>
</dbReference>
<evidence type="ECO:0000313" key="2">
    <source>
        <dbReference type="EMBL" id="ERK62280.1"/>
    </source>
</evidence>
<dbReference type="GeneID" id="95360116"/>
<dbReference type="Proteomes" id="UP000017052">
    <property type="component" value="Unassembled WGS sequence"/>
</dbReference>
<name>U2QHA8_9ACTN</name>
<proteinExistence type="predicted"/>
<sequence>MATTTGQPILVHNDTACTQGDDLPRGGVYTLSDPDTGEVVRTGRTNDLARRQSEHQRNSVTENLQFDAVHYTDNYAEQRGLEQIVYDKNPQAMASNGGLNKVRPISPKNKNRESYMDAANKHLEHDEGGS</sequence>
<accession>U2QHA8</accession>
<dbReference type="AlphaFoldDB" id="U2QHA8"/>
<dbReference type="OrthoDB" id="5150353at2"/>
<protein>
    <recommendedName>
        <fullName evidence="4">GIY-YIG catalytic domain protein</fullName>
    </recommendedName>
</protein>